<evidence type="ECO:0000313" key="8">
    <source>
        <dbReference type="Proteomes" id="UP000195611"/>
    </source>
</evidence>
<dbReference type="AlphaFoldDB" id="A0A1R4IR40"/>
<dbReference type="InterPro" id="IPR029068">
    <property type="entry name" value="Glyas_Bleomycin-R_OHBP_Dase"/>
</dbReference>
<dbReference type="UniPathway" id="UPA00619">
    <property type="reaction ID" value="UER00675"/>
</dbReference>
<proteinExistence type="predicted"/>
<dbReference type="Gene3D" id="3.10.180.10">
    <property type="entry name" value="2,3-Dihydroxybiphenyl 1,2-Dioxygenase, domain 1"/>
    <property type="match status" value="1"/>
</dbReference>
<keyword evidence="7" id="KW-0456">Lyase</keyword>
<dbReference type="EMBL" id="FUKW01000038">
    <property type="protein sequence ID" value="SJN22342.1"/>
    <property type="molecule type" value="Genomic_DNA"/>
</dbReference>
<evidence type="ECO:0000313" key="7">
    <source>
        <dbReference type="EMBL" id="SJN22342.1"/>
    </source>
</evidence>
<organism evidence="7 8">
    <name type="scientific">Marinilactibacillus psychrotolerans 42ea</name>
    <dbReference type="NCBI Taxonomy" id="1255609"/>
    <lineage>
        <taxon>Bacteria</taxon>
        <taxon>Bacillati</taxon>
        <taxon>Bacillota</taxon>
        <taxon>Bacilli</taxon>
        <taxon>Lactobacillales</taxon>
        <taxon>Carnobacteriaceae</taxon>
        <taxon>Marinilactibacillus</taxon>
    </lineage>
</organism>
<dbReference type="PROSITE" id="PS51819">
    <property type="entry name" value="VOC"/>
    <property type="match status" value="1"/>
</dbReference>
<dbReference type="RefSeq" id="WP_087057223.1">
    <property type="nucleotide sequence ID" value="NZ_FUKW01000038.1"/>
</dbReference>
<dbReference type="Pfam" id="PF00903">
    <property type="entry name" value="Glyoxalase"/>
    <property type="match status" value="1"/>
</dbReference>
<evidence type="ECO:0000256" key="1">
    <source>
        <dbReference type="ARBA" id="ARBA00022723"/>
    </source>
</evidence>
<dbReference type="GO" id="GO:0046872">
    <property type="term" value="F:metal ion binding"/>
    <property type="evidence" value="ECO:0007669"/>
    <property type="project" value="UniProtKB-KW"/>
</dbReference>
<evidence type="ECO:0000259" key="6">
    <source>
        <dbReference type="PROSITE" id="PS51819"/>
    </source>
</evidence>
<protein>
    <recommendedName>
        <fullName evidence="3">Aldoketomutase</fullName>
    </recommendedName>
    <alternativeName>
        <fullName evidence="2">Ketone-aldehyde mutase</fullName>
    </alternativeName>
    <alternativeName>
        <fullName evidence="4">Methylglyoxalase</fullName>
    </alternativeName>
    <alternativeName>
        <fullName evidence="5">S-D-lactoylglutathione methylglyoxal lyase</fullName>
    </alternativeName>
</protein>
<dbReference type="InterPro" id="IPR037523">
    <property type="entry name" value="VOC_core"/>
</dbReference>
<dbReference type="PANTHER" id="PTHR46036:SF5">
    <property type="entry name" value="LACTOYLGLUTATHIONE LYASE"/>
    <property type="match status" value="1"/>
</dbReference>
<evidence type="ECO:0000256" key="2">
    <source>
        <dbReference type="ARBA" id="ARBA00030291"/>
    </source>
</evidence>
<sequence length="127" mass="14491">MPKKALHTCIRVKDLDKSIKFYEDVLGMEITKKADYPDDKFTLVYLALPGDDYEVELTYNYDQEEPYEIGNGYGHIAISVDDLKATHDEYSKTSYVVTDLKGLSDGAANYFFIKDPDGYKIEVIQAK</sequence>
<gene>
    <name evidence="7" type="ORF">FM115_02220</name>
</gene>
<dbReference type="GO" id="GO:0019243">
    <property type="term" value="P:methylglyoxal catabolic process to D-lactate via S-lactoyl-glutathione"/>
    <property type="evidence" value="ECO:0007669"/>
    <property type="project" value="TreeGrafter"/>
</dbReference>
<dbReference type="InterPro" id="IPR018146">
    <property type="entry name" value="Glyoxalase_1_CS"/>
</dbReference>
<keyword evidence="1" id="KW-0479">Metal-binding</keyword>
<dbReference type="SUPFAM" id="SSF54593">
    <property type="entry name" value="Glyoxalase/Bleomycin resistance protein/Dihydroxybiphenyl dioxygenase"/>
    <property type="match status" value="1"/>
</dbReference>
<accession>A0A1R4IR40</accession>
<dbReference type="PROSITE" id="PS00935">
    <property type="entry name" value="GLYOXALASE_I_2"/>
    <property type="match status" value="1"/>
</dbReference>
<feature type="domain" description="VOC" evidence="6">
    <location>
        <begin position="4"/>
        <end position="126"/>
    </location>
</feature>
<dbReference type="PANTHER" id="PTHR46036">
    <property type="entry name" value="LACTOYLGLUTATHIONE LYASE"/>
    <property type="match status" value="1"/>
</dbReference>
<dbReference type="Proteomes" id="UP000195611">
    <property type="component" value="Unassembled WGS sequence"/>
</dbReference>
<dbReference type="GO" id="GO:0005737">
    <property type="term" value="C:cytoplasm"/>
    <property type="evidence" value="ECO:0007669"/>
    <property type="project" value="TreeGrafter"/>
</dbReference>
<name>A0A1R4IR40_9LACT</name>
<evidence type="ECO:0000256" key="4">
    <source>
        <dbReference type="ARBA" id="ARBA00032460"/>
    </source>
</evidence>
<evidence type="ECO:0000256" key="5">
    <source>
        <dbReference type="ARBA" id="ARBA00033298"/>
    </source>
</evidence>
<reference evidence="7 8" key="1">
    <citation type="submission" date="2017-02" db="EMBL/GenBank/DDBJ databases">
        <authorList>
            <person name="Peterson S.W."/>
        </authorList>
    </citation>
    <scope>NUCLEOTIDE SEQUENCE [LARGE SCALE GENOMIC DNA]</scope>
    <source>
        <strain evidence="7 8">42ea</strain>
    </source>
</reference>
<dbReference type="PROSITE" id="PS00934">
    <property type="entry name" value="GLYOXALASE_I_1"/>
    <property type="match status" value="1"/>
</dbReference>
<dbReference type="GO" id="GO:0004462">
    <property type="term" value="F:lactoylglutathione lyase activity"/>
    <property type="evidence" value="ECO:0007669"/>
    <property type="project" value="InterPro"/>
</dbReference>
<evidence type="ECO:0000256" key="3">
    <source>
        <dbReference type="ARBA" id="ARBA00030892"/>
    </source>
</evidence>
<dbReference type="InterPro" id="IPR004360">
    <property type="entry name" value="Glyas_Fos-R_dOase_dom"/>
</dbReference>